<dbReference type="EMBL" id="MZ089752">
    <property type="protein sequence ID" value="QXN75014.1"/>
    <property type="molecule type" value="Genomic_DNA"/>
</dbReference>
<feature type="domain" description="Replication-associated protein ORF2/G2P" evidence="1">
    <location>
        <begin position="57"/>
        <end position="155"/>
    </location>
</feature>
<accession>A0A8F5MJD3</accession>
<sequence>MGSACLSSSSVVAVCTNPNYFAGIGFTACGKCSGCLRNKKKEWSDRLRIESRYHKFNYFVTLTYSEETLPKDESVHRDDARNFVKRLAYFVGYTPRHFGCGEYGDESARPHYHLCVFCDEDLFEQLLKSWTLGRIEVAPLTPWRCSYCAGYVVKKLTDKNDSRLEGRNPEFWFGSRRPALGYPLLVEILEKFATDEKFRNMVLSHVYPPNAVRVGGQNLRLPRYVRDKLKSIWRAYNEEEQWFFVSQKKNRDRAIFEKLASDLSDLPVKSWKAVKFALQDSWKKREYLQEKALNIRKRRKLL</sequence>
<organism evidence="2">
    <name type="scientific">Microvirus mar6</name>
    <dbReference type="NCBI Taxonomy" id="2851196"/>
    <lineage>
        <taxon>Viruses</taxon>
        <taxon>Monodnaviria</taxon>
        <taxon>Sangervirae</taxon>
        <taxon>Phixviricota</taxon>
        <taxon>Malgrandaviricetes</taxon>
        <taxon>Petitvirales</taxon>
        <taxon>Microviridae</taxon>
    </lineage>
</organism>
<dbReference type="Pfam" id="PF23343">
    <property type="entry name" value="REP_ORF2-G2P"/>
    <property type="match status" value="1"/>
</dbReference>
<reference evidence="2" key="1">
    <citation type="submission" date="2021-04" db="EMBL/GenBank/DDBJ databases">
        <title>Genomes of microviruses identified in yellow-bellied marmot fecal samples.</title>
        <authorList>
            <person name="Varsani A."/>
            <person name="Kraberger S."/>
            <person name="Chatterjee A."/>
            <person name="Richet C."/>
            <person name="Fontenele R.S."/>
            <person name="Schmidlin K."/>
            <person name="Blumstein D.T."/>
        </authorList>
    </citation>
    <scope>NUCLEOTIDE SEQUENCE</scope>
    <source>
        <strain evidence="2">Mar6</strain>
    </source>
</reference>
<protein>
    <submittedName>
        <fullName evidence="2">Replication initiator protein</fullName>
    </submittedName>
</protein>
<evidence type="ECO:0000259" key="1">
    <source>
        <dbReference type="Pfam" id="PF23343"/>
    </source>
</evidence>
<dbReference type="InterPro" id="IPR056906">
    <property type="entry name" value="ORF2/G2P_dom"/>
</dbReference>
<evidence type="ECO:0000313" key="2">
    <source>
        <dbReference type="EMBL" id="QXN75014.1"/>
    </source>
</evidence>
<proteinExistence type="predicted"/>
<name>A0A8F5MJD3_9VIRU</name>